<keyword evidence="3" id="KW-1185">Reference proteome</keyword>
<evidence type="ECO:0000313" key="3">
    <source>
        <dbReference type="Proteomes" id="UP001055453"/>
    </source>
</evidence>
<organism evidence="2 3">
    <name type="scientific">Nostoc cf. commune SO-36</name>
    <dbReference type="NCBI Taxonomy" id="449208"/>
    <lineage>
        <taxon>Bacteria</taxon>
        <taxon>Bacillati</taxon>
        <taxon>Cyanobacteriota</taxon>
        <taxon>Cyanophyceae</taxon>
        <taxon>Nostocales</taxon>
        <taxon>Nostocaceae</taxon>
        <taxon>Nostoc</taxon>
    </lineage>
</organism>
<dbReference type="InterPro" id="IPR027417">
    <property type="entry name" value="P-loop_NTPase"/>
</dbReference>
<name>A0ABN6PZN9_NOSCO</name>
<gene>
    <name evidence="2" type="ORF">ANSO36C_03740</name>
</gene>
<protein>
    <recommendedName>
        <fullName evidence="1">ORC1/DEAH AAA+ ATPase domain-containing protein</fullName>
    </recommendedName>
</protein>
<evidence type="ECO:0000313" key="2">
    <source>
        <dbReference type="EMBL" id="BDI14572.1"/>
    </source>
</evidence>
<dbReference type="RefSeq" id="WP_251958140.1">
    <property type="nucleotide sequence ID" value="NZ_AP025732.1"/>
</dbReference>
<dbReference type="Pfam" id="PF13401">
    <property type="entry name" value="AAA_22"/>
    <property type="match status" value="1"/>
</dbReference>
<evidence type="ECO:0000259" key="1">
    <source>
        <dbReference type="Pfam" id="PF13401"/>
    </source>
</evidence>
<dbReference type="Proteomes" id="UP001055453">
    <property type="component" value="Chromosome"/>
</dbReference>
<accession>A0ABN6PZN9</accession>
<feature type="domain" description="ORC1/DEAH AAA+ ATPase" evidence="1">
    <location>
        <begin position="48"/>
        <end position="139"/>
    </location>
</feature>
<sequence>MNTSPRPPTPINSPSYPTEFQQVILKKSQNFVGRAFVFTAISNFLQRYDRGYFTIIGAPGSGKSAILAKYVTENPQVLYYNAQLPGKNRAEEFITTISTQIETQNFTSLHSLLQQVSDKLEPQQKFIIAIDALDAVNHTDQTKGSNLLYLPRYLPRGVYFLLTRRPYLRKQSGLLIETPFQILDLAAYPQENHEDIQAYIRQYVNNDEELTAQLIAKSENNFMYLSEILLYVVSESDACGGQSHRTAYLREAIVTEQLPPALKAYYQQHKHKMIPPHAPSQERELKLSVLRVLVQTALLYERLRQQIDSVTAAAIASTIDADEYDVEEILENWREFLTLQQIDREISYSVYHSSFRDFLSKQTLASESNQTI</sequence>
<dbReference type="InterPro" id="IPR049945">
    <property type="entry name" value="AAA_22"/>
</dbReference>
<reference evidence="2" key="1">
    <citation type="submission" date="2022-04" db="EMBL/GenBank/DDBJ databases">
        <title>Complete genome sequence of a cyanobacterium, Nostoc sp. SO-36, isolated in Antarctica.</title>
        <authorList>
            <person name="Kanesaki Y."/>
            <person name="Effendi D."/>
            <person name="Sakamoto T."/>
            <person name="Ohtani S."/>
            <person name="Awai K."/>
        </authorList>
    </citation>
    <scope>NUCLEOTIDE SEQUENCE</scope>
    <source>
        <strain evidence="2">SO-36</strain>
    </source>
</reference>
<dbReference type="SUPFAM" id="SSF52540">
    <property type="entry name" value="P-loop containing nucleoside triphosphate hydrolases"/>
    <property type="match status" value="1"/>
</dbReference>
<dbReference type="Gene3D" id="3.40.50.300">
    <property type="entry name" value="P-loop containing nucleotide triphosphate hydrolases"/>
    <property type="match status" value="1"/>
</dbReference>
<proteinExistence type="predicted"/>
<dbReference type="EMBL" id="AP025732">
    <property type="protein sequence ID" value="BDI14572.1"/>
    <property type="molecule type" value="Genomic_DNA"/>
</dbReference>